<evidence type="ECO:0000313" key="4">
    <source>
        <dbReference type="Proteomes" id="UP000031512"/>
    </source>
</evidence>
<dbReference type="AlphaFoldDB" id="L0AYW5"/>
<protein>
    <submittedName>
        <fullName evidence="3">Signal peptide-containing protein</fullName>
    </submittedName>
</protein>
<name>L0AYW5_THEEQ</name>
<feature type="compositionally biased region" description="Polar residues" evidence="1">
    <location>
        <begin position="31"/>
        <end position="51"/>
    </location>
</feature>
<dbReference type="KEGG" id="beq:BEWA_001940"/>
<evidence type="ECO:0000256" key="2">
    <source>
        <dbReference type="SAM" id="SignalP"/>
    </source>
</evidence>
<dbReference type="EMBL" id="CP001670">
    <property type="protein sequence ID" value="AFZ80787.1"/>
    <property type="molecule type" value="Genomic_DNA"/>
</dbReference>
<dbReference type="GeneID" id="15804617"/>
<reference evidence="3 4" key="1">
    <citation type="journal article" date="2012" name="BMC Genomics">
        <title>Comparative genomic analysis and phylogenetic position of Theileria equi.</title>
        <authorList>
            <person name="Kappmeyer L.S."/>
            <person name="Thiagarajan M."/>
            <person name="Herndon D.R."/>
            <person name="Ramsay J.D."/>
            <person name="Caler E."/>
            <person name="Djikeng A."/>
            <person name="Gillespie J.J."/>
            <person name="Lau A.O."/>
            <person name="Roalson E.H."/>
            <person name="Silva J.C."/>
            <person name="Silva M.G."/>
            <person name="Suarez C.E."/>
            <person name="Ueti M.W."/>
            <person name="Nene V.M."/>
            <person name="Mealey R.H."/>
            <person name="Knowles D.P."/>
            <person name="Brayton K.A."/>
        </authorList>
    </citation>
    <scope>NUCLEOTIDE SEQUENCE [LARGE SCALE GENOMIC DNA]</scope>
    <source>
        <strain evidence="3 4">WA</strain>
    </source>
</reference>
<sequence length="242" mass="25903">MNVLTILWTICLVSLCQGNGGNEADLDANGPFSSSEGAQNTPANLQGSGNDTAKGPDTVEGSNNQKVDVYTIGFGNNLRPQNSPEATGQEHPRPEALGFRQVGQQSHPGPTTPVKPVSRFSSKADASLFNVLCSVEDNVKILKLTPKAGKVTELKYDGKDVWSGKATLGKSSNLVEALIYFDENAPALAIISTDKNSKVYRYHDGNEWKKSNKSDFKRFLKKLKEIKGGSGSSSPGTTTPSQ</sequence>
<evidence type="ECO:0000313" key="3">
    <source>
        <dbReference type="EMBL" id="AFZ80787.1"/>
    </source>
</evidence>
<proteinExistence type="predicted"/>
<dbReference type="RefSeq" id="XP_004830453.1">
    <property type="nucleotide sequence ID" value="XM_004830396.1"/>
</dbReference>
<feature type="chain" id="PRO_5003939559" evidence="2">
    <location>
        <begin position="19"/>
        <end position="242"/>
    </location>
</feature>
<gene>
    <name evidence="3" type="ORF">BEWA_001940</name>
</gene>
<feature type="signal peptide" evidence="2">
    <location>
        <begin position="1"/>
        <end position="18"/>
    </location>
</feature>
<dbReference type="VEuPathDB" id="PiroplasmaDB:BEWA_001940"/>
<evidence type="ECO:0000256" key="1">
    <source>
        <dbReference type="SAM" id="MobiDB-lite"/>
    </source>
</evidence>
<feature type="region of interest" description="Disordered" evidence="1">
    <location>
        <begin position="27"/>
        <end position="64"/>
    </location>
</feature>
<organism evidence="3 4">
    <name type="scientific">Theileria equi strain WA</name>
    <dbReference type="NCBI Taxonomy" id="1537102"/>
    <lineage>
        <taxon>Eukaryota</taxon>
        <taxon>Sar</taxon>
        <taxon>Alveolata</taxon>
        <taxon>Apicomplexa</taxon>
        <taxon>Aconoidasida</taxon>
        <taxon>Piroplasmida</taxon>
        <taxon>Theileriidae</taxon>
        <taxon>Theileria</taxon>
    </lineage>
</organism>
<keyword evidence="4" id="KW-1185">Reference proteome</keyword>
<dbReference type="Proteomes" id="UP000031512">
    <property type="component" value="Chromosome 3"/>
</dbReference>
<keyword evidence="2" id="KW-0732">Signal</keyword>
<accession>L0AYW5</accession>